<feature type="transmembrane region" description="Helical" evidence="2">
    <location>
        <begin position="355"/>
        <end position="378"/>
    </location>
</feature>
<gene>
    <name evidence="4" type="ORF">SBOR_5810</name>
</gene>
<accession>W9CH36</accession>
<feature type="region of interest" description="Disordered" evidence="1">
    <location>
        <begin position="399"/>
        <end position="445"/>
    </location>
</feature>
<feature type="chain" id="PRO_5004921909" evidence="3">
    <location>
        <begin position="20"/>
        <end position="524"/>
    </location>
</feature>
<keyword evidence="2" id="KW-1133">Transmembrane helix</keyword>
<comment type="caution">
    <text evidence="4">The sequence shown here is derived from an EMBL/GenBank/DDBJ whole genome shotgun (WGS) entry which is preliminary data.</text>
</comment>
<keyword evidence="3" id="KW-0732">Signal</keyword>
<dbReference type="STRING" id="1432307.W9CH36"/>
<keyword evidence="2" id="KW-0472">Membrane</keyword>
<sequence>MSTKFCLIIIALDVQRSFAIPTSNITSTQQTSNNFLEIPTQGWNASPSGRGSIDILWSCLVTISLCSWSVLCLQVPGPKDSRLTILWRRLWLTALCGVGPEFTFQIALGQLLSARRSVRDFHNSDYPDWTMKHAFYADSGGFLLHTPDFKTIPIDAKQLLYLINHNYVEHPNIKVEDIKDKNKVDDLLRLISIGQIIWFNATVIARAAQGLEITGIELTTAAFIICSLGTTYCWWNKGADVAAPITLSTKTTMVDILQGAEDAPPGGMHQQTPLDFISRHEWYWSRYWKHWINILRNMRIVFASKTLPFDRLENTDWRELKRGGQAAFYLMSLAYASIFIAAWNNHFPTNAEKIIWRTSSLLMAATVPLFFCITAFAYEIYPALVRYFHSAPVPDIETQSCDTSSQASSKNDSDASNIDTAEQMSSQPSSQNEDSASSNQHPTFVPSKYRSRLSRIAASLRNNSLSKDPSLDIPLKATLPMYLVGFLYCSSRMLILTLDVTQLRSLPATAFDTVDWGGFLPHFS</sequence>
<protein>
    <submittedName>
        <fullName evidence="4">Uncharacterized protein</fullName>
    </submittedName>
</protein>
<evidence type="ECO:0000313" key="5">
    <source>
        <dbReference type="Proteomes" id="UP000019487"/>
    </source>
</evidence>
<dbReference type="AlphaFoldDB" id="W9CH36"/>
<feature type="signal peptide" evidence="3">
    <location>
        <begin position="1"/>
        <end position="19"/>
    </location>
</feature>
<evidence type="ECO:0000313" key="4">
    <source>
        <dbReference type="EMBL" id="ESZ93815.1"/>
    </source>
</evidence>
<keyword evidence="2" id="KW-0812">Transmembrane</keyword>
<feature type="transmembrane region" description="Helical" evidence="2">
    <location>
        <begin position="326"/>
        <end position="343"/>
    </location>
</feature>
<reference evidence="4 5" key="1">
    <citation type="journal article" date="2014" name="Genome Announc.">
        <title>Draft genome sequence of Sclerotinia borealis, a psychrophilic plant pathogenic fungus.</title>
        <authorList>
            <person name="Mardanov A.V."/>
            <person name="Beletsky A.V."/>
            <person name="Kadnikov V.V."/>
            <person name="Ignatov A.N."/>
            <person name="Ravin N.V."/>
        </authorList>
    </citation>
    <scope>NUCLEOTIDE SEQUENCE [LARGE SCALE GENOMIC DNA]</scope>
    <source>
        <strain evidence="5">F-4157</strain>
    </source>
</reference>
<evidence type="ECO:0000256" key="1">
    <source>
        <dbReference type="SAM" id="MobiDB-lite"/>
    </source>
</evidence>
<evidence type="ECO:0000256" key="3">
    <source>
        <dbReference type="SAM" id="SignalP"/>
    </source>
</evidence>
<dbReference type="EMBL" id="AYSA01000287">
    <property type="protein sequence ID" value="ESZ93815.1"/>
    <property type="molecule type" value="Genomic_DNA"/>
</dbReference>
<name>W9CH36_SCLBF</name>
<dbReference type="PANTHER" id="PTHR35043:SF8">
    <property type="entry name" value="DUF4220 DOMAIN-CONTAINING PROTEIN"/>
    <property type="match status" value="1"/>
</dbReference>
<keyword evidence="5" id="KW-1185">Reference proteome</keyword>
<feature type="compositionally biased region" description="Polar residues" evidence="1">
    <location>
        <begin position="399"/>
        <end position="442"/>
    </location>
</feature>
<organism evidence="4 5">
    <name type="scientific">Sclerotinia borealis (strain F-4128)</name>
    <dbReference type="NCBI Taxonomy" id="1432307"/>
    <lineage>
        <taxon>Eukaryota</taxon>
        <taxon>Fungi</taxon>
        <taxon>Dikarya</taxon>
        <taxon>Ascomycota</taxon>
        <taxon>Pezizomycotina</taxon>
        <taxon>Leotiomycetes</taxon>
        <taxon>Helotiales</taxon>
        <taxon>Sclerotiniaceae</taxon>
        <taxon>Sclerotinia</taxon>
    </lineage>
</organism>
<proteinExistence type="predicted"/>
<dbReference type="Proteomes" id="UP000019487">
    <property type="component" value="Unassembled WGS sequence"/>
</dbReference>
<dbReference type="HOGENOM" id="CLU_022883_1_0_1"/>
<dbReference type="PANTHER" id="PTHR35043">
    <property type="entry name" value="TRANSCRIPTION FACTOR DOMAIN-CONTAINING PROTEIN"/>
    <property type="match status" value="1"/>
</dbReference>
<dbReference type="OrthoDB" id="9451547at2759"/>
<evidence type="ECO:0000256" key="2">
    <source>
        <dbReference type="SAM" id="Phobius"/>
    </source>
</evidence>